<dbReference type="Pfam" id="PF07732">
    <property type="entry name" value="Cu-oxidase_3"/>
    <property type="match status" value="1"/>
</dbReference>
<dbReference type="EMBL" id="CADCUD010000069">
    <property type="protein sequence ID" value="CAA9324183.1"/>
    <property type="molecule type" value="Genomic_DNA"/>
</dbReference>
<dbReference type="SUPFAM" id="SSF49503">
    <property type="entry name" value="Cupredoxins"/>
    <property type="match status" value="3"/>
</dbReference>
<dbReference type="InterPro" id="IPR045087">
    <property type="entry name" value="Cu-oxidase_fam"/>
</dbReference>
<organism evidence="6">
    <name type="scientific">uncultured Nocardioidaceae bacterium</name>
    <dbReference type="NCBI Taxonomy" id="253824"/>
    <lineage>
        <taxon>Bacteria</taxon>
        <taxon>Bacillati</taxon>
        <taxon>Actinomycetota</taxon>
        <taxon>Actinomycetes</taxon>
        <taxon>Propionibacteriales</taxon>
        <taxon>Nocardioidaceae</taxon>
        <taxon>environmental samples</taxon>
    </lineage>
</organism>
<proteinExistence type="predicted"/>
<keyword evidence="3" id="KW-0812">Transmembrane</keyword>
<gene>
    <name evidence="6" type="ORF">AVDCRST_MAG46-1026</name>
</gene>
<evidence type="ECO:0000313" key="6">
    <source>
        <dbReference type="EMBL" id="CAA9324183.1"/>
    </source>
</evidence>
<evidence type="ECO:0000256" key="3">
    <source>
        <dbReference type="SAM" id="Phobius"/>
    </source>
</evidence>
<reference evidence="6" key="1">
    <citation type="submission" date="2020-02" db="EMBL/GenBank/DDBJ databases">
        <authorList>
            <person name="Meier V. D."/>
        </authorList>
    </citation>
    <scope>NUCLEOTIDE SEQUENCE</scope>
    <source>
        <strain evidence="6">AVDCRST_MAG46</strain>
    </source>
</reference>
<keyword evidence="3" id="KW-1133">Transmembrane helix</keyword>
<evidence type="ECO:0000259" key="4">
    <source>
        <dbReference type="Pfam" id="PF07731"/>
    </source>
</evidence>
<dbReference type="Gene3D" id="2.60.40.420">
    <property type="entry name" value="Cupredoxins - blue copper proteins"/>
    <property type="match status" value="3"/>
</dbReference>
<keyword evidence="3" id="KW-0472">Membrane</keyword>
<keyword evidence="1" id="KW-0479">Metal-binding</keyword>
<feature type="transmembrane region" description="Helical" evidence="3">
    <location>
        <begin position="17"/>
        <end position="36"/>
    </location>
</feature>
<dbReference type="PANTHER" id="PTHR11709">
    <property type="entry name" value="MULTI-COPPER OXIDASE"/>
    <property type="match status" value="1"/>
</dbReference>
<dbReference type="CDD" id="cd04202">
    <property type="entry name" value="CuRO_D2_2dMcoN_like"/>
    <property type="match status" value="1"/>
</dbReference>
<dbReference type="PROSITE" id="PS00080">
    <property type="entry name" value="MULTICOPPER_OXIDASE2"/>
    <property type="match status" value="1"/>
</dbReference>
<keyword evidence="2" id="KW-0560">Oxidoreductase</keyword>
<accession>A0A6J4L6F6</accession>
<dbReference type="InterPro" id="IPR011707">
    <property type="entry name" value="Cu-oxidase-like_N"/>
</dbReference>
<dbReference type="Pfam" id="PF07731">
    <property type="entry name" value="Cu-oxidase_2"/>
    <property type="match status" value="1"/>
</dbReference>
<name>A0A6J4L6F6_9ACTN</name>
<feature type="domain" description="Plastocyanin-like" evidence="4">
    <location>
        <begin position="377"/>
        <end position="478"/>
    </location>
</feature>
<dbReference type="InterPro" id="IPR011706">
    <property type="entry name" value="Cu-oxidase_C"/>
</dbReference>
<dbReference type="AlphaFoldDB" id="A0A6J4L6F6"/>
<evidence type="ECO:0000259" key="5">
    <source>
        <dbReference type="Pfam" id="PF07732"/>
    </source>
</evidence>
<dbReference type="GO" id="GO:0016491">
    <property type="term" value="F:oxidoreductase activity"/>
    <property type="evidence" value="ECO:0007669"/>
    <property type="project" value="UniProtKB-KW"/>
</dbReference>
<protein>
    <submittedName>
        <fullName evidence="6">Multicopper oxidase</fullName>
    </submittedName>
</protein>
<dbReference type="GO" id="GO:0005507">
    <property type="term" value="F:copper ion binding"/>
    <property type="evidence" value="ECO:0007669"/>
    <property type="project" value="InterPro"/>
</dbReference>
<dbReference type="InterPro" id="IPR008972">
    <property type="entry name" value="Cupredoxin"/>
</dbReference>
<sequence length="497" mass="52411">MSASDPPTGGWRAHRRALAALAATVALLAPLGWMWWGSLIPGTYSVMDMGLVDLGGGAPHSGHGGHDATDVATLTGPQTREPDVSVTLVARQETVELENGPAVDGYTLNGSSPGPEIRATQGDLVEVTLVNESVTDGATLHWHGVDVPNAEDGVAGVTQDAVEQGSQHVYRFVAEDPGTYWYHSHQVSHEQVRGGLFGTVVIEPRAAGADVVDMVAAVHTYDGRRTVNGRVGESWDEVPAGTTVRVRVVNTDSGPMHTWVAGAPYTVVAVDGTDLHRPTAVEDTTVLVTAGGRVDLEVTVPRDGGAVRIGVGAGASLVVGSAGATAPGGEQPDDELDLLSYGEPAPLPFDADAADRSFDYSIGRRPGFVDGRPGLWWSVNGELFPDVPMYVVAEGDVVRMTIENHSGDVHPMHLHGHHAVVLSRDGVEASGSPWWVDSLDVRDGETYEIAFLADNPGIWMDHCHNLEHAAEGLVAHLMYEGVTTSYLVGGEVGNSPE</sequence>
<dbReference type="InterPro" id="IPR002355">
    <property type="entry name" value="Cu_oxidase_Cu_BS"/>
</dbReference>
<feature type="domain" description="Plastocyanin-like" evidence="5">
    <location>
        <begin position="92"/>
        <end position="206"/>
    </location>
</feature>
<evidence type="ECO:0000256" key="1">
    <source>
        <dbReference type="ARBA" id="ARBA00022723"/>
    </source>
</evidence>
<evidence type="ECO:0000256" key="2">
    <source>
        <dbReference type="ARBA" id="ARBA00023002"/>
    </source>
</evidence>